<evidence type="ECO:0000313" key="2">
    <source>
        <dbReference type="EMBL" id="QNO14411.1"/>
    </source>
</evidence>
<feature type="transmembrane region" description="Helical" evidence="1">
    <location>
        <begin position="89"/>
        <end position="107"/>
    </location>
</feature>
<dbReference type="KEGG" id="acae:HYG86_06310"/>
<evidence type="ECO:0000313" key="3">
    <source>
        <dbReference type="Proteomes" id="UP000516160"/>
    </source>
</evidence>
<protein>
    <submittedName>
        <fullName evidence="2">Uncharacterized protein</fullName>
    </submittedName>
</protein>
<dbReference type="EMBL" id="CP058559">
    <property type="protein sequence ID" value="QNO14411.1"/>
    <property type="molecule type" value="Genomic_DNA"/>
</dbReference>
<feature type="transmembrane region" description="Helical" evidence="1">
    <location>
        <begin position="23"/>
        <end position="42"/>
    </location>
</feature>
<keyword evidence="1" id="KW-0472">Membrane</keyword>
<name>A0A7G9W6U9_ALKCA</name>
<keyword evidence="1" id="KW-1133">Transmembrane helix</keyword>
<accession>A0A7G9W6U9</accession>
<reference evidence="2 3" key="1">
    <citation type="submission" date="2020-07" db="EMBL/GenBank/DDBJ databases">
        <title>Alkalicella. sp. LB2 genome.</title>
        <authorList>
            <person name="Postec A."/>
            <person name="Quemeneur M."/>
        </authorList>
    </citation>
    <scope>NUCLEOTIDE SEQUENCE [LARGE SCALE GENOMIC DNA]</scope>
    <source>
        <strain evidence="2 3">LB2</strain>
    </source>
</reference>
<proteinExistence type="predicted"/>
<sequence>MVFGTLMDWSGLVTDNTKGIDGIMGKVVFVLAVIGIALILLVQKLDLKWISRITMVIIICLLYYVFTFTHRYNIKASSINGALEYIGEGIYLTLISSALTIIACYIGRIKQTH</sequence>
<evidence type="ECO:0000256" key="1">
    <source>
        <dbReference type="SAM" id="Phobius"/>
    </source>
</evidence>
<feature type="transmembrane region" description="Helical" evidence="1">
    <location>
        <begin position="49"/>
        <end position="69"/>
    </location>
</feature>
<dbReference type="AlphaFoldDB" id="A0A7G9W6U9"/>
<organism evidence="2 3">
    <name type="scientific">Alkalicella caledoniensis</name>
    <dbReference type="NCBI Taxonomy" id="2731377"/>
    <lineage>
        <taxon>Bacteria</taxon>
        <taxon>Bacillati</taxon>
        <taxon>Bacillota</taxon>
        <taxon>Clostridia</taxon>
        <taxon>Eubacteriales</taxon>
        <taxon>Proteinivoracaceae</taxon>
        <taxon>Alkalicella</taxon>
    </lineage>
</organism>
<keyword evidence="1" id="KW-0812">Transmembrane</keyword>
<keyword evidence="3" id="KW-1185">Reference proteome</keyword>
<dbReference type="Proteomes" id="UP000516160">
    <property type="component" value="Chromosome"/>
</dbReference>
<dbReference type="RefSeq" id="WP_213168079.1">
    <property type="nucleotide sequence ID" value="NZ_CP058559.1"/>
</dbReference>
<gene>
    <name evidence="2" type="ORF">HYG86_06310</name>
</gene>